<feature type="transmembrane region" description="Helical" evidence="2">
    <location>
        <begin position="47"/>
        <end position="69"/>
    </location>
</feature>
<keyword evidence="2" id="KW-0812">Transmembrane</keyword>
<feature type="region of interest" description="Disordered" evidence="1">
    <location>
        <begin position="195"/>
        <end position="244"/>
    </location>
</feature>
<feature type="transmembrane region" description="Helical" evidence="2">
    <location>
        <begin position="166"/>
        <end position="187"/>
    </location>
</feature>
<organism evidence="3 4">
    <name type="scientific">Micromonospora zhanjiangensis</name>
    <dbReference type="NCBI Taxonomy" id="1522057"/>
    <lineage>
        <taxon>Bacteria</taxon>
        <taxon>Bacillati</taxon>
        <taxon>Actinomycetota</taxon>
        <taxon>Actinomycetes</taxon>
        <taxon>Micromonosporales</taxon>
        <taxon>Micromonosporaceae</taxon>
        <taxon>Micromonospora</taxon>
    </lineage>
</organism>
<dbReference type="Proteomes" id="UP001595868">
    <property type="component" value="Unassembled WGS sequence"/>
</dbReference>
<evidence type="ECO:0000313" key="4">
    <source>
        <dbReference type="Proteomes" id="UP001595868"/>
    </source>
</evidence>
<feature type="transmembrane region" description="Helical" evidence="2">
    <location>
        <begin position="89"/>
        <end position="114"/>
    </location>
</feature>
<evidence type="ECO:0000256" key="1">
    <source>
        <dbReference type="SAM" id="MobiDB-lite"/>
    </source>
</evidence>
<dbReference type="RefSeq" id="WP_377544641.1">
    <property type="nucleotide sequence ID" value="NZ_JBHSBN010000006.1"/>
</dbReference>
<evidence type="ECO:0000313" key="3">
    <source>
        <dbReference type="EMBL" id="MFC4106584.1"/>
    </source>
</evidence>
<feature type="transmembrane region" description="Helical" evidence="2">
    <location>
        <begin position="126"/>
        <end position="146"/>
    </location>
</feature>
<proteinExistence type="predicted"/>
<evidence type="ECO:0000256" key="2">
    <source>
        <dbReference type="SAM" id="Phobius"/>
    </source>
</evidence>
<accession>A0ABV8KKF0</accession>
<protein>
    <recommendedName>
        <fullName evidence="5">Tryptophan-associated transmembrane protein (Trp_oprn_chp)</fullName>
    </recommendedName>
</protein>
<keyword evidence="2" id="KW-1133">Transmembrane helix</keyword>
<gene>
    <name evidence="3" type="ORF">ACFOX0_11630</name>
</gene>
<name>A0ABV8KKF0_9ACTN</name>
<comment type="caution">
    <text evidence="3">The sequence shown here is derived from an EMBL/GenBank/DDBJ whole genome shotgun (WGS) entry which is preliminary data.</text>
</comment>
<sequence>MSQDLPIPRQDSHAAAPVTVEWGPDRDPAPPSRLSRAVTGLFRDRRLVPVLGALGGVAALASLIGEWTIVTIPMTAVEGDTKLLVPAGVSAIGSFGTAYLVGLFGMVGCLALVLAGAASVRHNARVLGLALAGAVLVTLVAATDVLPEATGRMYSLRPDSELQVAYGRGLVMAFVATAVLGAALLLAGRLLAAGADDPTDGDDPGPLRRRRRPATGGDDGQPDGPSDLTVTAAPPFVRPDQPGD</sequence>
<feature type="region of interest" description="Disordered" evidence="1">
    <location>
        <begin position="1"/>
        <end position="31"/>
    </location>
</feature>
<keyword evidence="4" id="KW-1185">Reference proteome</keyword>
<keyword evidence="2" id="KW-0472">Membrane</keyword>
<dbReference type="EMBL" id="JBHSBN010000006">
    <property type="protein sequence ID" value="MFC4106584.1"/>
    <property type="molecule type" value="Genomic_DNA"/>
</dbReference>
<reference evidence="4" key="1">
    <citation type="journal article" date="2019" name="Int. J. Syst. Evol. Microbiol.">
        <title>The Global Catalogue of Microorganisms (GCM) 10K type strain sequencing project: providing services to taxonomists for standard genome sequencing and annotation.</title>
        <authorList>
            <consortium name="The Broad Institute Genomics Platform"/>
            <consortium name="The Broad Institute Genome Sequencing Center for Infectious Disease"/>
            <person name="Wu L."/>
            <person name="Ma J."/>
        </authorList>
    </citation>
    <scope>NUCLEOTIDE SEQUENCE [LARGE SCALE GENOMIC DNA]</scope>
    <source>
        <strain evidence="4">2902at01</strain>
    </source>
</reference>
<evidence type="ECO:0008006" key="5">
    <source>
        <dbReference type="Google" id="ProtNLM"/>
    </source>
</evidence>